<comment type="catalytic activity">
    <reaction evidence="17">
        <text>(2E)-hexenoyl-CoA + NADPH + H(+) = hexanoyl-CoA + NADP(+)</text>
        <dbReference type="Rhea" id="RHEA:44956"/>
        <dbReference type="ChEBI" id="CHEBI:15378"/>
        <dbReference type="ChEBI" id="CHEBI:57783"/>
        <dbReference type="ChEBI" id="CHEBI:58349"/>
        <dbReference type="ChEBI" id="CHEBI:62077"/>
        <dbReference type="ChEBI" id="CHEBI:62620"/>
    </reaction>
    <physiologicalReaction direction="left-to-right" evidence="17">
        <dbReference type="Rhea" id="RHEA:44957"/>
    </physiologicalReaction>
</comment>
<keyword evidence="4" id="KW-0597">Phosphoprotein</keyword>
<dbReference type="InterPro" id="IPR036291">
    <property type="entry name" value="NAD(P)-bd_dom_sf"/>
</dbReference>
<dbReference type="EMBL" id="BIFR01000002">
    <property type="protein sequence ID" value="GCE15154.1"/>
    <property type="molecule type" value="Genomic_DNA"/>
</dbReference>
<keyword evidence="6" id="KW-0521">NADP</keyword>
<keyword evidence="3" id="KW-0444">Lipid biosynthesis</keyword>
<proteinExistence type="predicted"/>
<dbReference type="GO" id="GO:0006633">
    <property type="term" value="P:fatty acid biosynthetic process"/>
    <property type="evidence" value="ECO:0007669"/>
    <property type="project" value="UniProtKB-KW"/>
</dbReference>
<evidence type="ECO:0000256" key="14">
    <source>
        <dbReference type="ARBA" id="ARBA00041063"/>
    </source>
</evidence>
<evidence type="ECO:0000256" key="16">
    <source>
        <dbReference type="ARBA" id="ARBA00048686"/>
    </source>
</evidence>
<name>A0A402A7L9_9CHLR</name>
<dbReference type="PRINTS" id="PR00081">
    <property type="entry name" value="GDHRDH"/>
</dbReference>
<evidence type="ECO:0000256" key="18">
    <source>
        <dbReference type="ARBA" id="ARBA00049251"/>
    </source>
</evidence>
<dbReference type="EC" id="1.3.1.38" evidence="13"/>
<dbReference type="GO" id="GO:0019166">
    <property type="term" value="F:trans-2-enoyl-CoA reductase (NADPH) activity"/>
    <property type="evidence" value="ECO:0007669"/>
    <property type="project" value="UniProtKB-EC"/>
</dbReference>
<evidence type="ECO:0000256" key="19">
    <source>
        <dbReference type="ARBA" id="ARBA00049386"/>
    </source>
</evidence>
<evidence type="ECO:0000256" key="3">
    <source>
        <dbReference type="ARBA" id="ARBA00022516"/>
    </source>
</evidence>
<dbReference type="InterPro" id="IPR052388">
    <property type="entry name" value="Peroxisomal_t2-enoyl-CoA_red"/>
</dbReference>
<comment type="subcellular location">
    <subcellularLocation>
        <location evidence="1">Peroxisome</location>
    </subcellularLocation>
</comment>
<evidence type="ECO:0000256" key="9">
    <source>
        <dbReference type="ARBA" id="ARBA00023140"/>
    </source>
</evidence>
<evidence type="ECO:0000313" key="21">
    <source>
        <dbReference type="EMBL" id="GCE15154.1"/>
    </source>
</evidence>
<protein>
    <recommendedName>
        <fullName evidence="14">Peroxisomal trans-2-enoyl-CoA reductase</fullName>
        <ecNumber evidence="13">1.3.1.38</ecNumber>
    </recommendedName>
</protein>
<keyword evidence="9" id="KW-0576">Peroxisome</keyword>
<evidence type="ECO:0000256" key="4">
    <source>
        <dbReference type="ARBA" id="ARBA00022553"/>
    </source>
</evidence>
<evidence type="ECO:0000256" key="17">
    <source>
        <dbReference type="ARBA" id="ARBA00049108"/>
    </source>
</evidence>
<evidence type="ECO:0000256" key="13">
    <source>
        <dbReference type="ARBA" id="ARBA00038849"/>
    </source>
</evidence>
<dbReference type="Proteomes" id="UP000287352">
    <property type="component" value="Unassembled WGS sequence"/>
</dbReference>
<comment type="function">
    <text evidence="11">Participates in chain elongation of fatty acids. Catalyzes the reduction of trans-2-enoyl-CoAs of varying chain lengths from 6:1 to 16:1, having maximum activity with 10:1 CoA. Has no 2,4-dienoyl-CoA reductase activity.</text>
</comment>
<dbReference type="PANTHER" id="PTHR24317">
    <property type="entry name" value="PEROXISOMAL TRANS-2-ENOYL-COA REDUCTASE"/>
    <property type="match status" value="1"/>
</dbReference>
<dbReference type="AlphaFoldDB" id="A0A402A7L9"/>
<evidence type="ECO:0000256" key="15">
    <source>
        <dbReference type="ARBA" id="ARBA00047570"/>
    </source>
</evidence>
<accession>A0A402A7L9</accession>
<evidence type="ECO:0000313" key="22">
    <source>
        <dbReference type="Proteomes" id="UP000287352"/>
    </source>
</evidence>
<keyword evidence="10" id="KW-0275">Fatty acid biosynthesis</keyword>
<keyword evidence="22" id="KW-1185">Reference proteome</keyword>
<dbReference type="PANTHER" id="PTHR24317:SF7">
    <property type="entry name" value="PEROXISOMAL TRANS-2-ENOYL-COA REDUCTASE"/>
    <property type="match status" value="1"/>
</dbReference>
<keyword evidence="5" id="KW-0276">Fatty acid metabolism</keyword>
<evidence type="ECO:0000256" key="8">
    <source>
        <dbReference type="ARBA" id="ARBA00023098"/>
    </source>
</evidence>
<comment type="catalytic activity">
    <reaction evidence="20">
        <text>(2E)-octenoyl-CoA + NADPH + H(+) = octanoyl-CoA + NADP(+)</text>
        <dbReference type="Rhea" id="RHEA:44952"/>
        <dbReference type="ChEBI" id="CHEBI:15378"/>
        <dbReference type="ChEBI" id="CHEBI:57386"/>
        <dbReference type="ChEBI" id="CHEBI:57783"/>
        <dbReference type="ChEBI" id="CHEBI:58349"/>
        <dbReference type="ChEBI" id="CHEBI:62242"/>
    </reaction>
    <physiologicalReaction direction="left-to-right" evidence="20">
        <dbReference type="Rhea" id="RHEA:44953"/>
    </physiologicalReaction>
</comment>
<organism evidence="21 22">
    <name type="scientific">Tengunoibacter tsumagoiensis</name>
    <dbReference type="NCBI Taxonomy" id="2014871"/>
    <lineage>
        <taxon>Bacteria</taxon>
        <taxon>Bacillati</taxon>
        <taxon>Chloroflexota</taxon>
        <taxon>Ktedonobacteria</taxon>
        <taxon>Ktedonobacterales</taxon>
        <taxon>Dictyobacteraceae</taxon>
        <taxon>Tengunoibacter</taxon>
    </lineage>
</organism>
<keyword evidence="7" id="KW-0560">Oxidoreductase</keyword>
<evidence type="ECO:0000256" key="20">
    <source>
        <dbReference type="ARBA" id="ARBA00049559"/>
    </source>
</evidence>
<evidence type="ECO:0000256" key="5">
    <source>
        <dbReference type="ARBA" id="ARBA00022832"/>
    </source>
</evidence>
<dbReference type="Gene3D" id="3.40.50.720">
    <property type="entry name" value="NAD(P)-binding Rossmann-like Domain"/>
    <property type="match status" value="1"/>
</dbReference>
<dbReference type="Pfam" id="PF13561">
    <property type="entry name" value="adh_short_C2"/>
    <property type="match status" value="1"/>
</dbReference>
<dbReference type="InterPro" id="IPR002347">
    <property type="entry name" value="SDR_fam"/>
</dbReference>
<keyword evidence="8" id="KW-0443">Lipid metabolism</keyword>
<sequence>MVRNLAEEVGPSGIRVNAVGGGMILTDVNAFMPQTLKDQMAQSTPLRRNGRPEEVASAILFLASDQAAFITGAYLTVDGGNFIM</sequence>
<comment type="catalytic activity">
    <reaction evidence="18">
        <text>a (2E)-enoyl-CoA + NADPH + H(+) = a 2,3-saturated acyl-CoA + NADP(+)</text>
        <dbReference type="Rhea" id="RHEA:33763"/>
        <dbReference type="ChEBI" id="CHEBI:15378"/>
        <dbReference type="ChEBI" id="CHEBI:57783"/>
        <dbReference type="ChEBI" id="CHEBI:58349"/>
        <dbReference type="ChEBI" id="CHEBI:58856"/>
        <dbReference type="ChEBI" id="CHEBI:65111"/>
        <dbReference type="EC" id="1.3.1.38"/>
    </reaction>
    <physiologicalReaction direction="left-to-right" evidence="18">
        <dbReference type="Rhea" id="RHEA:33764"/>
    </physiologicalReaction>
</comment>
<comment type="catalytic activity">
    <reaction evidence="16">
        <text>(2E)-tetradecenoyl-CoA + NADPH + H(+) = tetradecanoyl-CoA + NADP(+)</text>
        <dbReference type="Rhea" id="RHEA:44968"/>
        <dbReference type="ChEBI" id="CHEBI:15378"/>
        <dbReference type="ChEBI" id="CHEBI:57385"/>
        <dbReference type="ChEBI" id="CHEBI:57783"/>
        <dbReference type="ChEBI" id="CHEBI:58349"/>
        <dbReference type="ChEBI" id="CHEBI:61405"/>
    </reaction>
    <physiologicalReaction direction="left-to-right" evidence="16">
        <dbReference type="Rhea" id="RHEA:44969"/>
    </physiologicalReaction>
</comment>
<reference evidence="22" key="1">
    <citation type="submission" date="2018-12" db="EMBL/GenBank/DDBJ databases">
        <title>Tengunoibacter tsumagoiensis gen. nov., sp. nov., Dictyobacter kobayashii sp. nov., D. alpinus sp. nov., and D. joshuensis sp. nov. and description of Dictyobacteraceae fam. nov. within the order Ktedonobacterales isolated from Tengu-no-mugimeshi.</title>
        <authorList>
            <person name="Wang C.M."/>
            <person name="Zheng Y."/>
            <person name="Sakai Y."/>
            <person name="Toyoda A."/>
            <person name="Minakuchi Y."/>
            <person name="Abe K."/>
            <person name="Yokota A."/>
            <person name="Yabe S."/>
        </authorList>
    </citation>
    <scope>NUCLEOTIDE SEQUENCE [LARGE SCALE GENOMIC DNA]</scope>
    <source>
        <strain evidence="22">Uno3</strain>
    </source>
</reference>
<evidence type="ECO:0000256" key="1">
    <source>
        <dbReference type="ARBA" id="ARBA00004275"/>
    </source>
</evidence>
<evidence type="ECO:0000256" key="11">
    <source>
        <dbReference type="ARBA" id="ARBA00037124"/>
    </source>
</evidence>
<evidence type="ECO:0000256" key="7">
    <source>
        <dbReference type="ARBA" id="ARBA00023002"/>
    </source>
</evidence>
<comment type="subunit">
    <text evidence="12">Interacts with PEX5, probably required to target it into peroxisomes.</text>
</comment>
<comment type="pathway">
    <text evidence="2">Lipid metabolism.</text>
</comment>
<gene>
    <name evidence="21" type="ORF">KTT_50130</name>
</gene>
<comment type="caution">
    <text evidence="21">The sequence shown here is derived from an EMBL/GenBank/DDBJ whole genome shotgun (WGS) entry which is preliminary data.</text>
</comment>
<evidence type="ECO:0000256" key="2">
    <source>
        <dbReference type="ARBA" id="ARBA00005189"/>
    </source>
</evidence>
<comment type="catalytic activity">
    <reaction evidence="15">
        <text>(2E)-dodecenoyl-CoA + NADPH + H(+) = dodecanoyl-CoA + NADP(+)</text>
        <dbReference type="Rhea" id="RHEA:44964"/>
        <dbReference type="ChEBI" id="CHEBI:15378"/>
        <dbReference type="ChEBI" id="CHEBI:57330"/>
        <dbReference type="ChEBI" id="CHEBI:57375"/>
        <dbReference type="ChEBI" id="CHEBI:57783"/>
        <dbReference type="ChEBI" id="CHEBI:58349"/>
    </reaction>
    <physiologicalReaction direction="left-to-right" evidence="15">
        <dbReference type="Rhea" id="RHEA:44965"/>
    </physiologicalReaction>
</comment>
<evidence type="ECO:0000256" key="10">
    <source>
        <dbReference type="ARBA" id="ARBA00023160"/>
    </source>
</evidence>
<evidence type="ECO:0000256" key="6">
    <source>
        <dbReference type="ARBA" id="ARBA00022857"/>
    </source>
</evidence>
<evidence type="ECO:0000256" key="12">
    <source>
        <dbReference type="ARBA" id="ARBA00038622"/>
    </source>
</evidence>
<comment type="catalytic activity">
    <reaction evidence="19">
        <text>(2E)-decenoyl-CoA + NADPH + H(+) = decanoyl-CoA + NADP(+)</text>
        <dbReference type="Rhea" id="RHEA:44960"/>
        <dbReference type="ChEBI" id="CHEBI:15378"/>
        <dbReference type="ChEBI" id="CHEBI:57783"/>
        <dbReference type="ChEBI" id="CHEBI:58349"/>
        <dbReference type="ChEBI" id="CHEBI:61406"/>
        <dbReference type="ChEBI" id="CHEBI:61430"/>
    </reaction>
    <physiologicalReaction direction="left-to-right" evidence="19">
        <dbReference type="Rhea" id="RHEA:44961"/>
    </physiologicalReaction>
</comment>
<dbReference type="SUPFAM" id="SSF51735">
    <property type="entry name" value="NAD(P)-binding Rossmann-fold domains"/>
    <property type="match status" value="1"/>
</dbReference>